<name>W2K286_PHYNI</name>
<organism evidence="1">
    <name type="scientific">Phytophthora nicotianae</name>
    <name type="common">Potato buckeye rot agent</name>
    <name type="synonym">Phytophthora parasitica</name>
    <dbReference type="NCBI Taxonomy" id="4792"/>
    <lineage>
        <taxon>Eukaryota</taxon>
        <taxon>Sar</taxon>
        <taxon>Stramenopiles</taxon>
        <taxon>Oomycota</taxon>
        <taxon>Peronosporomycetes</taxon>
        <taxon>Peronosporales</taxon>
        <taxon>Peronosporaceae</taxon>
        <taxon>Phytophthora</taxon>
    </lineage>
</organism>
<accession>W2K286</accession>
<gene>
    <name evidence="1" type="ORF">L917_20577</name>
</gene>
<evidence type="ECO:0000313" key="1">
    <source>
        <dbReference type="EMBL" id="ETL78644.1"/>
    </source>
</evidence>
<proteinExistence type="predicted"/>
<dbReference type="Proteomes" id="UP000054423">
    <property type="component" value="Unassembled WGS sequence"/>
</dbReference>
<dbReference type="AlphaFoldDB" id="W2K286"/>
<protein>
    <submittedName>
        <fullName evidence="1">Uncharacterized protein</fullName>
    </submittedName>
</protein>
<sequence length="48" mass="5489">MSKEEWMKTSVDALHLVTGLGASLSNQPWRSYTKSWCKLYRGANGDRE</sequence>
<reference evidence="1" key="1">
    <citation type="submission" date="2013-11" db="EMBL/GenBank/DDBJ databases">
        <title>The Genome Sequence of Phytophthora parasitica CHvinca01.</title>
        <authorList>
            <consortium name="The Broad Institute Genomics Platform"/>
            <person name="Russ C."/>
            <person name="Tyler B."/>
            <person name="Panabieres F."/>
            <person name="Shan W."/>
            <person name="Tripathy S."/>
            <person name="Grunwald N."/>
            <person name="Machado M."/>
            <person name="Johnson C.S."/>
            <person name="Arredondo F."/>
            <person name="Hong C."/>
            <person name="Coffey M."/>
            <person name="Young S.K."/>
            <person name="Zeng Q."/>
            <person name="Gargeya S."/>
            <person name="Fitzgerald M."/>
            <person name="Abouelleil A."/>
            <person name="Alvarado L."/>
            <person name="Chapman S.B."/>
            <person name="Gainer-Dewar J."/>
            <person name="Goldberg J."/>
            <person name="Griggs A."/>
            <person name="Gujja S."/>
            <person name="Hansen M."/>
            <person name="Howarth C."/>
            <person name="Imamovic A."/>
            <person name="Ireland A."/>
            <person name="Larimer J."/>
            <person name="McCowan C."/>
            <person name="Murphy C."/>
            <person name="Pearson M."/>
            <person name="Poon T.W."/>
            <person name="Priest M."/>
            <person name="Roberts A."/>
            <person name="Saif S."/>
            <person name="Shea T."/>
            <person name="Sykes S."/>
            <person name="Wortman J."/>
            <person name="Nusbaum C."/>
            <person name="Birren B."/>
        </authorList>
    </citation>
    <scope>NUCLEOTIDE SEQUENCE [LARGE SCALE GENOMIC DNA]</scope>
    <source>
        <strain evidence="1">CHvinca01</strain>
    </source>
</reference>
<dbReference type="EMBL" id="KI683226">
    <property type="protein sequence ID" value="ETL78644.1"/>
    <property type="molecule type" value="Genomic_DNA"/>
</dbReference>